<reference evidence="2" key="1">
    <citation type="journal article" date="2018" name="BMC Genomics">
        <title>Genomic insights into host adaptation between the wheat stripe rust pathogen (Puccinia striiformis f. sp. tritici) and the barley stripe rust pathogen (Puccinia striiformis f. sp. hordei).</title>
        <authorList>
            <person name="Xia C."/>
            <person name="Wang M."/>
            <person name="Yin C."/>
            <person name="Cornejo O.E."/>
            <person name="Hulbert S.H."/>
            <person name="Chen X."/>
        </authorList>
    </citation>
    <scope>NUCLEOTIDE SEQUENCE [LARGE SCALE GENOMIC DNA]</scope>
    <source>
        <strain evidence="2">93-210</strain>
    </source>
</reference>
<dbReference type="Proteomes" id="UP001060170">
    <property type="component" value="Chromosome 8"/>
</dbReference>
<proteinExistence type="predicted"/>
<evidence type="ECO:0000313" key="2">
    <source>
        <dbReference type="Proteomes" id="UP001060170"/>
    </source>
</evidence>
<name>A0ACC0EBT5_9BASI</name>
<protein>
    <submittedName>
        <fullName evidence="1">Uncharacterized protein</fullName>
    </submittedName>
</protein>
<gene>
    <name evidence="1" type="ORF">MJO28_008590</name>
</gene>
<reference evidence="1 2" key="3">
    <citation type="journal article" date="2022" name="Microbiol. Spectr.">
        <title>Folding features and dynamics of 3D genome architecture in plant fungal pathogens.</title>
        <authorList>
            <person name="Xia C."/>
        </authorList>
    </citation>
    <scope>NUCLEOTIDE SEQUENCE [LARGE SCALE GENOMIC DNA]</scope>
    <source>
        <strain evidence="1 2">93-210</strain>
    </source>
</reference>
<accession>A0ACC0EBT5</accession>
<evidence type="ECO:0000313" key="1">
    <source>
        <dbReference type="EMBL" id="KAI7949769.1"/>
    </source>
</evidence>
<comment type="caution">
    <text evidence="1">The sequence shown here is derived from an EMBL/GenBank/DDBJ whole genome shotgun (WGS) entry which is preliminary data.</text>
</comment>
<organism evidence="1 2">
    <name type="scientific">Puccinia striiformis f. sp. tritici</name>
    <dbReference type="NCBI Taxonomy" id="168172"/>
    <lineage>
        <taxon>Eukaryota</taxon>
        <taxon>Fungi</taxon>
        <taxon>Dikarya</taxon>
        <taxon>Basidiomycota</taxon>
        <taxon>Pucciniomycotina</taxon>
        <taxon>Pucciniomycetes</taxon>
        <taxon>Pucciniales</taxon>
        <taxon>Pucciniaceae</taxon>
        <taxon>Puccinia</taxon>
    </lineage>
</organism>
<keyword evidence="2" id="KW-1185">Reference proteome</keyword>
<reference evidence="2" key="2">
    <citation type="journal article" date="2018" name="Mol. Plant Microbe Interact.">
        <title>Genome sequence resources for the wheat stripe rust pathogen (Puccinia striiformis f. sp. tritici) and the barley stripe rust pathogen (Puccinia striiformis f. sp. hordei).</title>
        <authorList>
            <person name="Xia C."/>
            <person name="Wang M."/>
            <person name="Yin C."/>
            <person name="Cornejo O.E."/>
            <person name="Hulbert S.H."/>
            <person name="Chen X."/>
        </authorList>
    </citation>
    <scope>NUCLEOTIDE SEQUENCE [LARGE SCALE GENOMIC DNA]</scope>
    <source>
        <strain evidence="2">93-210</strain>
    </source>
</reference>
<sequence length="104" mass="11400">MITPYHLNAPTLNNLHSILAEGAEVNLERPRSPSIAPTPSSYIKSPVIQRPLDLAIVTGEETPTTEEPTRKGPTLSKPLGQERSGLLSLLYSFFPSFMCIIPDQ</sequence>
<dbReference type="EMBL" id="CM045872">
    <property type="protein sequence ID" value="KAI7949769.1"/>
    <property type="molecule type" value="Genomic_DNA"/>
</dbReference>